<reference evidence="2" key="1">
    <citation type="submission" date="2022-07" db="EMBL/GenBank/DDBJ databases">
        <title>Genome Sequence of Xylaria arbuscula.</title>
        <authorList>
            <person name="Buettner E."/>
        </authorList>
    </citation>
    <scope>NUCLEOTIDE SEQUENCE</scope>
    <source>
        <strain evidence="2">VT107</strain>
    </source>
</reference>
<evidence type="ECO:0000313" key="3">
    <source>
        <dbReference type="Proteomes" id="UP001148614"/>
    </source>
</evidence>
<keyword evidence="3" id="KW-1185">Reference proteome</keyword>
<accession>A0A9W8N6T2</accession>
<name>A0A9W8N6T2_9PEZI</name>
<organism evidence="2 3">
    <name type="scientific">Xylaria arbuscula</name>
    <dbReference type="NCBI Taxonomy" id="114810"/>
    <lineage>
        <taxon>Eukaryota</taxon>
        <taxon>Fungi</taxon>
        <taxon>Dikarya</taxon>
        <taxon>Ascomycota</taxon>
        <taxon>Pezizomycotina</taxon>
        <taxon>Sordariomycetes</taxon>
        <taxon>Xylariomycetidae</taxon>
        <taxon>Xylariales</taxon>
        <taxon>Xylariaceae</taxon>
        <taxon>Xylaria</taxon>
    </lineage>
</organism>
<evidence type="ECO:0000313" key="2">
    <source>
        <dbReference type="EMBL" id="KAJ3560164.1"/>
    </source>
</evidence>
<dbReference type="EMBL" id="JANPWZ010002300">
    <property type="protein sequence ID" value="KAJ3560164.1"/>
    <property type="molecule type" value="Genomic_DNA"/>
</dbReference>
<dbReference type="Proteomes" id="UP001148614">
    <property type="component" value="Unassembled WGS sequence"/>
</dbReference>
<gene>
    <name evidence="2" type="ORF">NPX13_g9401</name>
</gene>
<protein>
    <submittedName>
        <fullName evidence="2">Uncharacterized protein</fullName>
    </submittedName>
</protein>
<evidence type="ECO:0000256" key="1">
    <source>
        <dbReference type="SAM" id="MobiDB-lite"/>
    </source>
</evidence>
<dbReference type="AlphaFoldDB" id="A0A9W8N6T2"/>
<proteinExistence type="predicted"/>
<comment type="caution">
    <text evidence="2">The sequence shown here is derived from an EMBL/GenBank/DDBJ whole genome shotgun (WGS) entry which is preliminary data.</text>
</comment>
<feature type="region of interest" description="Disordered" evidence="1">
    <location>
        <begin position="52"/>
        <end position="75"/>
    </location>
</feature>
<sequence length="125" mass="13580">MVAIRDKEDKLERGARKAVLREIDTRRHDHNDNNTLDNAAALIPELFTLGDAMDDGGGAQGNNDVPHQTTTIPPLLPFPSEIQSLVSSFADAAGMSVEELLNLIPDLPTAYHSASHNQQQPNNSN</sequence>